<dbReference type="InterPro" id="IPR011650">
    <property type="entry name" value="Peptidase_M20_dimer"/>
</dbReference>
<feature type="binding site" evidence="2">
    <location>
        <position position="139"/>
    </location>
    <ligand>
        <name>Mn(2+)</name>
        <dbReference type="ChEBI" id="CHEBI:29035"/>
        <label>2</label>
    </ligand>
</feature>
<feature type="binding site" evidence="2">
    <location>
        <position position="105"/>
    </location>
    <ligand>
        <name>Mn(2+)</name>
        <dbReference type="ChEBI" id="CHEBI:29035"/>
        <label>2</label>
    </ligand>
</feature>
<evidence type="ECO:0000259" key="3">
    <source>
        <dbReference type="Pfam" id="PF07687"/>
    </source>
</evidence>
<keyword evidence="1" id="KW-0378">Hydrolase</keyword>
<dbReference type="SUPFAM" id="SSF55031">
    <property type="entry name" value="Bacterial exopeptidase dimerisation domain"/>
    <property type="match status" value="1"/>
</dbReference>
<dbReference type="EMBL" id="AP024601">
    <property type="protein sequence ID" value="BCU82637.1"/>
    <property type="molecule type" value="Genomic_DNA"/>
</dbReference>
<dbReference type="AlphaFoldDB" id="A0A8D5ZP46"/>
<dbReference type="PIRSF" id="PIRSF005962">
    <property type="entry name" value="Pept_M20D_amidohydro"/>
    <property type="match status" value="1"/>
</dbReference>
<dbReference type="SUPFAM" id="SSF53187">
    <property type="entry name" value="Zn-dependent exopeptidases"/>
    <property type="match status" value="1"/>
</dbReference>
<accession>A0A8D5ZP46</accession>
<dbReference type="PANTHER" id="PTHR11014:SF63">
    <property type="entry name" value="METALLOPEPTIDASE, PUTATIVE (AFU_ORTHOLOGUE AFUA_6G09600)-RELATED"/>
    <property type="match status" value="1"/>
</dbReference>
<feature type="domain" description="Peptidase M20 dimerisation" evidence="3">
    <location>
        <begin position="184"/>
        <end position="281"/>
    </location>
</feature>
<sequence length="395" mass="43292">MRDWNEPIRALFPQMVKWRREFHMHPELSYQEARTSARVAEILKQAGLEVRTGVGGRGVIGILHGNGDSSRTVALRGDMDALPIQDEKTCEYRSNVPGVMHACGHDAHTAALLGVAVLLSQHRKEVPGRIVFLFQHAEEVLPGGAERMIEDGALEGVDAVYGVHLWTPFPVGVVALNDHALMAGADTFHIEVIGKGGHGGLPHETVDAIVIASHLVVNLQTVVSRQIDPLKSGVITIGHIQGGQACNVIAERCVLTGTIRTLDPTLREFISARISEVTEQTCRMYGATYRVDFEWGTPPLVNHAVEAHRMAEVARRIVGNAKVWEVPPVMAGEDFGYYLQQRPGAFCFVGAGNPERGIRYPHHHPLFDIDEEAMKVSAALLIQTAMSYLRGDPVK</sequence>
<dbReference type="InterPro" id="IPR002933">
    <property type="entry name" value="Peptidase_M20"/>
</dbReference>
<dbReference type="NCBIfam" id="TIGR01891">
    <property type="entry name" value="amidohydrolases"/>
    <property type="match status" value="1"/>
</dbReference>
<reference evidence="4" key="1">
    <citation type="journal article" date="2013" name="Int. J. Syst. Evol. Microbiol.">
        <title>Polycladomyces abyssicola gen. nov., sp. nov., a thermophilic filamentous bacterium isolated from hemipelagic sediment.</title>
        <authorList>
            <person name="Tsubouchi T."/>
            <person name="Shimane Y."/>
            <person name="Mori K."/>
            <person name="Usui K."/>
            <person name="Hiraki T."/>
            <person name="Tame A."/>
            <person name="Uematsu K."/>
            <person name="Maruyama T."/>
            <person name="Hatada Y."/>
        </authorList>
    </citation>
    <scope>NUCLEOTIDE SEQUENCE</scope>
    <source>
        <strain evidence="4">JIR-001</strain>
    </source>
</reference>
<dbReference type="RefSeq" id="WP_212772954.1">
    <property type="nucleotide sequence ID" value="NZ_AP024601.1"/>
</dbReference>
<keyword evidence="2" id="KW-0464">Manganese</keyword>
<evidence type="ECO:0000313" key="4">
    <source>
        <dbReference type="EMBL" id="BCU82637.1"/>
    </source>
</evidence>
<keyword evidence="2" id="KW-0479">Metal-binding</keyword>
<proteinExistence type="predicted"/>
<dbReference type="Gene3D" id="3.40.630.10">
    <property type="entry name" value="Zn peptidases"/>
    <property type="match status" value="1"/>
</dbReference>
<feature type="binding site" evidence="2">
    <location>
        <position position="103"/>
    </location>
    <ligand>
        <name>Mn(2+)</name>
        <dbReference type="ChEBI" id="CHEBI:29035"/>
        <label>2</label>
    </ligand>
</feature>
<evidence type="ECO:0000313" key="5">
    <source>
        <dbReference type="Proteomes" id="UP000677436"/>
    </source>
</evidence>
<keyword evidence="5" id="KW-1185">Reference proteome</keyword>
<evidence type="ECO:0000256" key="1">
    <source>
        <dbReference type="ARBA" id="ARBA00022801"/>
    </source>
</evidence>
<dbReference type="KEGG" id="pabs:JIR001_24200"/>
<dbReference type="GO" id="GO:0046872">
    <property type="term" value="F:metal ion binding"/>
    <property type="evidence" value="ECO:0007669"/>
    <property type="project" value="UniProtKB-KW"/>
</dbReference>
<dbReference type="FunFam" id="3.30.70.360:FF:000001">
    <property type="entry name" value="N-acetyldiaminopimelate deacetylase"/>
    <property type="match status" value="1"/>
</dbReference>
<protein>
    <submittedName>
        <fullName evidence="4">Putative amidohydrolase YhaA</fullName>
    </submittedName>
</protein>
<dbReference type="Proteomes" id="UP000677436">
    <property type="component" value="Chromosome"/>
</dbReference>
<comment type="cofactor">
    <cofactor evidence="2">
        <name>Mn(2+)</name>
        <dbReference type="ChEBI" id="CHEBI:29035"/>
    </cofactor>
    <text evidence="2">The Mn(2+) ion enhances activity.</text>
</comment>
<feature type="binding site" evidence="2">
    <location>
        <position position="164"/>
    </location>
    <ligand>
        <name>Mn(2+)</name>
        <dbReference type="ChEBI" id="CHEBI:29035"/>
        <label>2</label>
    </ligand>
</feature>
<name>A0A8D5ZP46_9BACL</name>
<evidence type="ECO:0000256" key="2">
    <source>
        <dbReference type="PIRSR" id="PIRSR005962-1"/>
    </source>
</evidence>
<dbReference type="Pfam" id="PF01546">
    <property type="entry name" value="Peptidase_M20"/>
    <property type="match status" value="1"/>
</dbReference>
<dbReference type="Pfam" id="PF07687">
    <property type="entry name" value="M20_dimer"/>
    <property type="match status" value="1"/>
</dbReference>
<dbReference type="GO" id="GO:0019877">
    <property type="term" value="P:diaminopimelate biosynthetic process"/>
    <property type="evidence" value="ECO:0007669"/>
    <property type="project" value="UniProtKB-ARBA"/>
</dbReference>
<dbReference type="PANTHER" id="PTHR11014">
    <property type="entry name" value="PEPTIDASE M20 FAMILY MEMBER"/>
    <property type="match status" value="1"/>
</dbReference>
<dbReference type="InterPro" id="IPR017439">
    <property type="entry name" value="Amidohydrolase"/>
</dbReference>
<reference evidence="4" key="2">
    <citation type="journal article" date="2021" name="Microbiol. Resour. Announc.">
        <title>Complete Genome Sequence of Polycladomyces abyssicola JIR-001T, Isolated from Hemipelagic Sediment in Deep Seawater.</title>
        <authorList>
            <person name="Tsubouchi T."/>
            <person name="Kaneko Y."/>
        </authorList>
    </citation>
    <scope>NUCLEOTIDE SEQUENCE</scope>
    <source>
        <strain evidence="4">JIR-001</strain>
    </source>
</reference>
<gene>
    <name evidence="4" type="primary">yhaA</name>
    <name evidence="4" type="ORF">JIR001_24200</name>
</gene>
<dbReference type="InterPro" id="IPR036264">
    <property type="entry name" value="Bact_exopeptidase_dim_dom"/>
</dbReference>
<dbReference type="GO" id="GO:0050118">
    <property type="term" value="F:N-acetyldiaminopimelate deacetylase activity"/>
    <property type="evidence" value="ECO:0007669"/>
    <property type="project" value="UniProtKB-ARBA"/>
</dbReference>
<organism evidence="4 5">
    <name type="scientific">Polycladomyces abyssicola</name>
    <dbReference type="NCBI Taxonomy" id="1125966"/>
    <lineage>
        <taxon>Bacteria</taxon>
        <taxon>Bacillati</taxon>
        <taxon>Bacillota</taxon>
        <taxon>Bacilli</taxon>
        <taxon>Bacillales</taxon>
        <taxon>Thermoactinomycetaceae</taxon>
        <taxon>Polycladomyces</taxon>
    </lineage>
</organism>
<dbReference type="Gene3D" id="3.30.70.360">
    <property type="match status" value="1"/>
</dbReference>
<feature type="binding site" evidence="2">
    <location>
        <position position="363"/>
    </location>
    <ligand>
        <name>Mn(2+)</name>
        <dbReference type="ChEBI" id="CHEBI:29035"/>
        <label>2</label>
    </ligand>
</feature>